<reference evidence="2" key="1">
    <citation type="submission" date="2005-08" db="EMBL/GenBank/DDBJ databases">
        <title>Complete sequence of Chromosome1 of Ralstonia eutropha JMP134.</title>
        <authorList>
            <person name="Copeland A."/>
            <person name="Lucas S."/>
            <person name="Lapidus A."/>
            <person name="Barry K."/>
            <person name="Detter J.C."/>
            <person name="Glavina T."/>
            <person name="Hammon N."/>
            <person name="Israni S."/>
            <person name="Pitluck S."/>
            <person name="Goltsman E."/>
            <person name="Martinez M."/>
            <person name="Schmutz J."/>
            <person name="Larimer F."/>
            <person name="Land M."/>
            <person name="Lykidis A."/>
            <person name="Richardson P."/>
        </authorList>
    </citation>
    <scope>NUCLEOTIDE SEQUENCE</scope>
    <source>
        <strain evidence="2">JMP134</strain>
    </source>
</reference>
<protein>
    <submittedName>
        <fullName evidence="2">Uncharacterized protein</fullName>
    </submittedName>
</protein>
<sequence>MGYPTFSALQRDDAKVGAEPTYWTQMSVQIRQFRRFTAGHRPSEGHFPTWHAMCMGKGNREPRAPARIPKESAMNARLAYLIAVVTAALATLFLAGETDTIKEDFGARLPGMIQTVW</sequence>
<proteinExistence type="predicted"/>
<accession>Q471U4</accession>
<keyword evidence="1" id="KW-0472">Membrane</keyword>
<dbReference type="HOGENOM" id="CLU_2080872_0_0_4"/>
<dbReference type="AlphaFoldDB" id="Q471U4"/>
<gene>
    <name evidence="2" type="ordered locus">Reut_A1469</name>
</gene>
<dbReference type="KEGG" id="reu:Reut_A1469"/>
<evidence type="ECO:0000313" key="2">
    <source>
        <dbReference type="EMBL" id="AAZ60839.1"/>
    </source>
</evidence>
<name>Q471U4_CUPPJ</name>
<evidence type="ECO:0000256" key="1">
    <source>
        <dbReference type="SAM" id="Phobius"/>
    </source>
</evidence>
<keyword evidence="1" id="KW-0812">Transmembrane</keyword>
<feature type="transmembrane region" description="Helical" evidence="1">
    <location>
        <begin position="78"/>
        <end position="96"/>
    </location>
</feature>
<organism evidence="2">
    <name type="scientific">Cupriavidus pinatubonensis (strain JMP 134 / LMG 1197)</name>
    <name type="common">Cupriavidus necator (strain JMP 134)</name>
    <dbReference type="NCBI Taxonomy" id="264198"/>
    <lineage>
        <taxon>Bacteria</taxon>
        <taxon>Pseudomonadati</taxon>
        <taxon>Pseudomonadota</taxon>
        <taxon>Betaproteobacteria</taxon>
        <taxon>Burkholderiales</taxon>
        <taxon>Burkholderiaceae</taxon>
        <taxon>Cupriavidus</taxon>
    </lineage>
</organism>
<dbReference type="EMBL" id="CP000090">
    <property type="protein sequence ID" value="AAZ60839.1"/>
    <property type="molecule type" value="Genomic_DNA"/>
</dbReference>
<keyword evidence="1" id="KW-1133">Transmembrane helix</keyword>
<dbReference type="STRING" id="264198.Reut_A1469"/>